<sequence length="396" mass="44356">MKTIIKNILITSVAFALFSTAHAKTALDKLQTIDKSSLYVMSKGQPVFNDNANQPLIPASTMKLITAWLALQKWGEHYRFSTNFYLDPATNILWVKGSGDPYLVSEELQEIALVIKRKGLRYIGGIGLDTNYYQQNMVMPGTGTTNNPYDAVPSAVAVNFNSINLKKKNGKVRSAEAQTPLTPISKSMANRFKKGTLRVNTGRDPRTGEKYFAEVLAAMLRQRGVTVGKQIIGGRVPVNKVYYRHQNSRTLGEMVKPMLKYSTNFIANQLVLNLAAETYHRPANPADVKRYMQTQMQQQFGWQGITMNDGAGLSRANRVSAKQLVELLNAFSKYRHLMPEIKPGVYAKSGTLNRVSTLAGYVVKNNEWKPFAVMMNQTVPYGLRTQIAQELRHQVN</sequence>
<dbReference type="Gene3D" id="3.50.80.20">
    <property type="entry name" value="D-Ala-D-Ala carboxypeptidase C, peptidase S13"/>
    <property type="match status" value="1"/>
</dbReference>
<gene>
    <name evidence="4" type="ORF">HELGO_WM60856</name>
</gene>
<accession>A0A6S6UFY8</accession>
<protein>
    <submittedName>
        <fullName evidence="4">D-alanyl-D-alanine carboxypeptidase (EC)</fullName>
        <ecNumber evidence="4">3.4.16.4</ecNumber>
    </submittedName>
</protein>
<feature type="chain" id="PRO_5027744687" evidence="3">
    <location>
        <begin position="24"/>
        <end position="396"/>
    </location>
</feature>
<evidence type="ECO:0000256" key="1">
    <source>
        <dbReference type="ARBA" id="ARBA00006096"/>
    </source>
</evidence>
<dbReference type="AlphaFoldDB" id="A0A6S6UFY8"/>
<evidence type="ECO:0000256" key="3">
    <source>
        <dbReference type="SAM" id="SignalP"/>
    </source>
</evidence>
<dbReference type="Pfam" id="PF02113">
    <property type="entry name" value="Peptidase_S13"/>
    <property type="match status" value="1"/>
</dbReference>
<dbReference type="Gene3D" id="3.40.710.10">
    <property type="entry name" value="DD-peptidase/beta-lactamase superfamily"/>
    <property type="match status" value="2"/>
</dbReference>
<evidence type="ECO:0000256" key="2">
    <source>
        <dbReference type="ARBA" id="ARBA00022801"/>
    </source>
</evidence>
<dbReference type="GO" id="GO:0009002">
    <property type="term" value="F:serine-type D-Ala-D-Ala carboxypeptidase activity"/>
    <property type="evidence" value="ECO:0007669"/>
    <property type="project" value="UniProtKB-EC"/>
</dbReference>
<keyword evidence="2 4" id="KW-0378">Hydrolase</keyword>
<organism evidence="4">
    <name type="scientific">uncultured Thiotrichaceae bacterium</name>
    <dbReference type="NCBI Taxonomy" id="298394"/>
    <lineage>
        <taxon>Bacteria</taxon>
        <taxon>Pseudomonadati</taxon>
        <taxon>Pseudomonadota</taxon>
        <taxon>Gammaproteobacteria</taxon>
        <taxon>Thiotrichales</taxon>
        <taxon>Thiotrichaceae</taxon>
        <taxon>environmental samples</taxon>
    </lineage>
</organism>
<dbReference type="SUPFAM" id="SSF56601">
    <property type="entry name" value="beta-lactamase/transpeptidase-like"/>
    <property type="match status" value="1"/>
</dbReference>
<proteinExistence type="inferred from homology"/>
<keyword evidence="4" id="KW-0645">Protease</keyword>
<comment type="similarity">
    <text evidence="1">Belongs to the peptidase S13 family.</text>
</comment>
<dbReference type="PANTHER" id="PTHR30023">
    <property type="entry name" value="D-ALANYL-D-ALANINE CARBOXYPEPTIDASE"/>
    <property type="match status" value="1"/>
</dbReference>
<dbReference type="EC" id="3.4.16.4" evidence="4"/>
<reference evidence="4" key="1">
    <citation type="submission" date="2020-01" db="EMBL/GenBank/DDBJ databases">
        <authorList>
            <person name="Meier V. D."/>
            <person name="Meier V D."/>
        </authorList>
    </citation>
    <scope>NUCLEOTIDE SEQUENCE</scope>
    <source>
        <strain evidence="4">HLG_WM_MAG_07</strain>
    </source>
</reference>
<keyword evidence="4" id="KW-0121">Carboxypeptidase</keyword>
<dbReference type="PRINTS" id="PR00922">
    <property type="entry name" value="DADACBPTASE3"/>
</dbReference>
<dbReference type="InterPro" id="IPR012338">
    <property type="entry name" value="Beta-lactam/transpept-like"/>
</dbReference>
<feature type="signal peptide" evidence="3">
    <location>
        <begin position="1"/>
        <end position="23"/>
    </location>
</feature>
<keyword evidence="3" id="KW-0732">Signal</keyword>
<dbReference type="PANTHER" id="PTHR30023:SF0">
    <property type="entry name" value="PENICILLIN-SENSITIVE CARBOXYPEPTIDASE A"/>
    <property type="match status" value="1"/>
</dbReference>
<dbReference type="GO" id="GO:0000270">
    <property type="term" value="P:peptidoglycan metabolic process"/>
    <property type="evidence" value="ECO:0007669"/>
    <property type="project" value="TreeGrafter"/>
</dbReference>
<name>A0A6S6UFY8_9GAMM</name>
<dbReference type="InterPro" id="IPR000667">
    <property type="entry name" value="Peptidase_S13"/>
</dbReference>
<dbReference type="EMBL" id="CACVAY010000138">
    <property type="protein sequence ID" value="CAA6826826.1"/>
    <property type="molecule type" value="Genomic_DNA"/>
</dbReference>
<dbReference type="GO" id="GO:0006508">
    <property type="term" value="P:proteolysis"/>
    <property type="evidence" value="ECO:0007669"/>
    <property type="project" value="InterPro"/>
</dbReference>
<evidence type="ECO:0000313" key="4">
    <source>
        <dbReference type="EMBL" id="CAA6826826.1"/>
    </source>
</evidence>